<dbReference type="KEGG" id="ddn:DND132_2153"/>
<organism evidence="4 5">
    <name type="scientific">Pseudodesulfovibrio mercurii</name>
    <dbReference type="NCBI Taxonomy" id="641491"/>
    <lineage>
        <taxon>Bacteria</taxon>
        <taxon>Pseudomonadati</taxon>
        <taxon>Thermodesulfobacteriota</taxon>
        <taxon>Desulfovibrionia</taxon>
        <taxon>Desulfovibrionales</taxon>
        <taxon>Desulfovibrionaceae</taxon>
    </lineage>
</organism>
<dbReference type="EMBL" id="CP003220">
    <property type="protein sequence ID" value="EGB15358.1"/>
    <property type="molecule type" value="Genomic_DNA"/>
</dbReference>
<feature type="chain" id="PRO_5003255112" evidence="2">
    <location>
        <begin position="30"/>
        <end position="402"/>
    </location>
</feature>
<dbReference type="HOGENOM" id="CLU_023620_6_1_7"/>
<keyword evidence="1" id="KW-0408">Iron</keyword>
<accession>F0JI47</accession>
<dbReference type="Proteomes" id="UP000007845">
    <property type="component" value="Chromosome"/>
</dbReference>
<evidence type="ECO:0000256" key="2">
    <source>
        <dbReference type="SAM" id="SignalP"/>
    </source>
</evidence>
<dbReference type="PROSITE" id="PS51318">
    <property type="entry name" value="TAT"/>
    <property type="match status" value="1"/>
</dbReference>
<dbReference type="PANTHER" id="PTHR43135">
    <property type="entry name" value="ALPHA-D-RIBOSE 1-METHYLPHOSPHONATE 5-TRIPHOSPHATE DIPHOSPHATASE"/>
    <property type="match status" value="1"/>
</dbReference>
<dbReference type="Pfam" id="PF07969">
    <property type="entry name" value="Amidohydro_3"/>
    <property type="match status" value="1"/>
</dbReference>
<dbReference type="InterPro" id="IPR006311">
    <property type="entry name" value="TAT_signal"/>
</dbReference>
<reference evidence="4 5" key="1">
    <citation type="journal article" date="2011" name="J. Bacteriol.">
        <title>Genome sequence of the mercury-methylating strain Desulfovibrio desulfuricans ND132.</title>
        <authorList>
            <person name="Brown S.D."/>
            <person name="Gilmour C.C."/>
            <person name="Kucken A.M."/>
            <person name="Wall J.D."/>
            <person name="Elias D.A."/>
            <person name="Brandt C.C."/>
            <person name="Podar M."/>
            <person name="Chertkov O."/>
            <person name="Held B."/>
            <person name="Bruce D.C."/>
            <person name="Detter J.C."/>
            <person name="Tapia R."/>
            <person name="Han C.S."/>
            <person name="Goodwin L.A."/>
            <person name="Cheng J.F."/>
            <person name="Pitluck S."/>
            <person name="Woyke T."/>
            <person name="Mikhailova N."/>
            <person name="Ivanova N.N."/>
            <person name="Han J."/>
            <person name="Lucas S."/>
            <person name="Lapidus A.L."/>
            <person name="Land M.L."/>
            <person name="Hauser L.J."/>
            <person name="Palumbo A.V."/>
        </authorList>
    </citation>
    <scope>NUCLEOTIDE SEQUENCE [LARGE SCALE GENOMIC DNA]</scope>
    <source>
        <strain evidence="4 5">ND132</strain>
    </source>
</reference>
<sequence precursor="true">MALSRREFLTLLAGTGPLASGMLAPGAHAAPAPPDGIFALAGAVHPGRGAVLPGHAVLVRAGRIEGVVPAHSVSDRPVVAPENASVLPGVINAHCHDLHTAGERRERWLLHGVTSIGDAASPLRRLPALLDSPPGRTATPSACGPMLCPPGGYPLPVHSPEHALVIASPREGADAVRRLADLGVTRIKIAFEPGVLPEPYPLFDPATASAICDTARRLGLGVRCHVEDLSGLAPALNAGVTTVEHVPHRLHDQGTVRPVLGPDNAPVPEYLRLLERMARDGVILTPTLDVFTRTPWNGPALFEPVRVFRSLGGRIALGNDFPYRRTDAGMPVREMRLLAEAGLDQRDVLEAATATAAEACGLKDRGRIAPGLAADLLMVRGAPTPDALQDPVHVVKDGVFVR</sequence>
<dbReference type="RefSeq" id="WP_014322785.1">
    <property type="nucleotide sequence ID" value="NC_016803.1"/>
</dbReference>
<dbReference type="eggNOG" id="COG1228">
    <property type="taxonomic scope" value="Bacteria"/>
</dbReference>
<dbReference type="Gene3D" id="3.40.50.10910">
    <property type="entry name" value="Amidohydrolase"/>
    <property type="match status" value="1"/>
</dbReference>
<feature type="signal peptide" evidence="2">
    <location>
        <begin position="1"/>
        <end position="29"/>
    </location>
</feature>
<keyword evidence="2" id="KW-0732">Signal</keyword>
<name>F0JI47_9BACT</name>
<dbReference type="AlphaFoldDB" id="F0JI47"/>
<dbReference type="InterPro" id="IPR011059">
    <property type="entry name" value="Metal-dep_hydrolase_composite"/>
</dbReference>
<dbReference type="STRING" id="641491.DND132_2153"/>
<dbReference type="SUPFAM" id="SSF51556">
    <property type="entry name" value="Metallo-dependent hydrolases"/>
    <property type="match status" value="1"/>
</dbReference>
<dbReference type="SUPFAM" id="SSF51338">
    <property type="entry name" value="Composite domain of metallo-dependent hydrolases"/>
    <property type="match status" value="1"/>
</dbReference>
<protein>
    <submittedName>
        <fullName evidence="4">Amidohydrolase</fullName>
    </submittedName>
</protein>
<dbReference type="SMR" id="F0JI47"/>
<evidence type="ECO:0000313" key="5">
    <source>
        <dbReference type="Proteomes" id="UP000007845"/>
    </source>
</evidence>
<dbReference type="Gene3D" id="3.30.110.90">
    <property type="entry name" value="Amidohydrolase"/>
    <property type="match status" value="1"/>
</dbReference>
<evidence type="ECO:0000259" key="3">
    <source>
        <dbReference type="Pfam" id="PF07969"/>
    </source>
</evidence>
<dbReference type="GO" id="GO:0016810">
    <property type="term" value="F:hydrolase activity, acting on carbon-nitrogen (but not peptide) bonds"/>
    <property type="evidence" value="ECO:0007669"/>
    <property type="project" value="InterPro"/>
</dbReference>
<dbReference type="PANTHER" id="PTHR43135:SF3">
    <property type="entry name" value="ALPHA-D-RIBOSE 1-METHYLPHOSPHONATE 5-TRIPHOSPHATE DIPHOSPHATASE"/>
    <property type="match status" value="1"/>
</dbReference>
<dbReference type="InterPro" id="IPR032466">
    <property type="entry name" value="Metal_Hydrolase"/>
</dbReference>
<keyword evidence="1" id="KW-0479">Metal-binding</keyword>
<keyword evidence="1" id="KW-0411">Iron-sulfur</keyword>
<evidence type="ECO:0000313" key="4">
    <source>
        <dbReference type="EMBL" id="EGB15358.1"/>
    </source>
</evidence>
<dbReference type="Gene3D" id="2.30.40.10">
    <property type="entry name" value="Urease, subunit C, domain 1"/>
    <property type="match status" value="1"/>
</dbReference>
<dbReference type="InterPro" id="IPR051781">
    <property type="entry name" value="Metallo-dep_Hydrolase"/>
</dbReference>
<dbReference type="Gene3D" id="1.20.58.520">
    <property type="entry name" value="Amidohydrolase"/>
    <property type="match status" value="1"/>
</dbReference>
<proteinExistence type="predicted"/>
<keyword evidence="4" id="KW-0378">Hydrolase</keyword>
<dbReference type="GO" id="GO:0051536">
    <property type="term" value="F:iron-sulfur cluster binding"/>
    <property type="evidence" value="ECO:0007669"/>
    <property type="project" value="UniProtKB-KW"/>
</dbReference>
<dbReference type="InterPro" id="IPR013108">
    <property type="entry name" value="Amidohydro_3"/>
</dbReference>
<gene>
    <name evidence="4" type="ORF">DND132_2153</name>
</gene>
<feature type="domain" description="Amidohydrolase 3" evidence="3">
    <location>
        <begin position="173"/>
        <end position="401"/>
    </location>
</feature>
<keyword evidence="5" id="KW-1185">Reference proteome</keyword>
<evidence type="ECO:0000256" key="1">
    <source>
        <dbReference type="ARBA" id="ARBA00023014"/>
    </source>
</evidence>